<evidence type="ECO:0000313" key="1">
    <source>
        <dbReference type="EMBL" id="PBK82359.1"/>
    </source>
</evidence>
<keyword evidence="2" id="KW-1185">Reference proteome</keyword>
<dbReference type="EMBL" id="KZ293718">
    <property type="protein sequence ID" value="PBK82359.1"/>
    <property type="molecule type" value="Genomic_DNA"/>
</dbReference>
<organism evidence="1 2">
    <name type="scientific">Armillaria gallica</name>
    <name type="common">Bulbous honey fungus</name>
    <name type="synonym">Armillaria bulbosa</name>
    <dbReference type="NCBI Taxonomy" id="47427"/>
    <lineage>
        <taxon>Eukaryota</taxon>
        <taxon>Fungi</taxon>
        <taxon>Dikarya</taxon>
        <taxon>Basidiomycota</taxon>
        <taxon>Agaricomycotina</taxon>
        <taxon>Agaricomycetes</taxon>
        <taxon>Agaricomycetidae</taxon>
        <taxon>Agaricales</taxon>
        <taxon>Marasmiineae</taxon>
        <taxon>Physalacriaceae</taxon>
        <taxon>Armillaria</taxon>
    </lineage>
</organism>
<name>A0A2H3CGY5_ARMGA</name>
<evidence type="ECO:0000313" key="2">
    <source>
        <dbReference type="Proteomes" id="UP000217790"/>
    </source>
</evidence>
<dbReference type="Proteomes" id="UP000217790">
    <property type="component" value="Unassembled WGS sequence"/>
</dbReference>
<sequence length="91" mass="10313">MTARSSSSYPRSKFQNAADSMRWRRNFATAPIVAWSVLTRKGQSSVPSASIRTSMSPIIAVFVFGVVDAFDFRRNRHGAIARFPLYVLTWR</sequence>
<accession>A0A2H3CGY5</accession>
<proteinExistence type="predicted"/>
<reference evidence="2" key="1">
    <citation type="journal article" date="2017" name="Nat. Ecol. Evol.">
        <title>Genome expansion and lineage-specific genetic innovations in the forest pathogenic fungi Armillaria.</title>
        <authorList>
            <person name="Sipos G."/>
            <person name="Prasanna A.N."/>
            <person name="Walter M.C."/>
            <person name="O'Connor E."/>
            <person name="Balint B."/>
            <person name="Krizsan K."/>
            <person name="Kiss B."/>
            <person name="Hess J."/>
            <person name="Varga T."/>
            <person name="Slot J."/>
            <person name="Riley R."/>
            <person name="Boka B."/>
            <person name="Rigling D."/>
            <person name="Barry K."/>
            <person name="Lee J."/>
            <person name="Mihaltcheva S."/>
            <person name="LaButti K."/>
            <person name="Lipzen A."/>
            <person name="Waldron R."/>
            <person name="Moloney N.M."/>
            <person name="Sperisen C."/>
            <person name="Kredics L."/>
            <person name="Vagvoelgyi C."/>
            <person name="Patrignani A."/>
            <person name="Fitzpatrick D."/>
            <person name="Nagy I."/>
            <person name="Doyle S."/>
            <person name="Anderson J.B."/>
            <person name="Grigoriev I.V."/>
            <person name="Gueldener U."/>
            <person name="Muensterkoetter M."/>
            <person name="Nagy L.G."/>
        </authorList>
    </citation>
    <scope>NUCLEOTIDE SEQUENCE [LARGE SCALE GENOMIC DNA]</scope>
    <source>
        <strain evidence="2">Ar21-2</strain>
    </source>
</reference>
<dbReference type="InParanoid" id="A0A2H3CGY5"/>
<gene>
    <name evidence="1" type="ORF">ARMGADRAFT_1019694</name>
</gene>
<dbReference type="AlphaFoldDB" id="A0A2H3CGY5"/>
<protein>
    <submittedName>
        <fullName evidence="1">Uncharacterized protein</fullName>
    </submittedName>
</protein>